<organism evidence="6 7">
    <name type="scientific">Meleagris gallopavo</name>
    <name type="common">Wild turkey</name>
    <dbReference type="NCBI Taxonomy" id="9103"/>
    <lineage>
        <taxon>Eukaryota</taxon>
        <taxon>Metazoa</taxon>
        <taxon>Chordata</taxon>
        <taxon>Craniata</taxon>
        <taxon>Vertebrata</taxon>
        <taxon>Euteleostomi</taxon>
        <taxon>Archelosauria</taxon>
        <taxon>Archosauria</taxon>
        <taxon>Dinosauria</taxon>
        <taxon>Saurischia</taxon>
        <taxon>Theropoda</taxon>
        <taxon>Coelurosauria</taxon>
        <taxon>Aves</taxon>
        <taxon>Neognathae</taxon>
        <taxon>Galloanserae</taxon>
        <taxon>Galliformes</taxon>
        <taxon>Phasianidae</taxon>
        <taxon>Meleagridinae</taxon>
        <taxon>Meleagris</taxon>
    </lineage>
</organism>
<reference evidence="6" key="3">
    <citation type="submission" date="2025-09" db="UniProtKB">
        <authorList>
            <consortium name="Ensembl"/>
        </authorList>
    </citation>
    <scope>IDENTIFICATION</scope>
</reference>
<dbReference type="InterPro" id="IPR017998">
    <property type="entry name" value="Chaperone_TCP-1"/>
</dbReference>
<evidence type="ECO:0000313" key="6">
    <source>
        <dbReference type="Ensembl" id="ENSMGAP00000032063.1"/>
    </source>
</evidence>
<sequence length="49" mass="5263">MGGIVMTNDGNAILREVSHPAAKSMIEISRTQDEEVGDGTTSHSEKCRC</sequence>
<evidence type="ECO:0008006" key="8">
    <source>
        <dbReference type="Google" id="ProtNLM"/>
    </source>
</evidence>
<dbReference type="GO" id="GO:0051082">
    <property type="term" value="F:unfolded protein binding"/>
    <property type="evidence" value="ECO:0007669"/>
    <property type="project" value="InterPro"/>
</dbReference>
<evidence type="ECO:0000256" key="1">
    <source>
        <dbReference type="ARBA" id="ARBA00008020"/>
    </source>
</evidence>
<dbReference type="AlphaFoldDB" id="A0A803YJW5"/>
<keyword evidence="2" id="KW-0547">Nucleotide-binding</keyword>
<dbReference type="Gene3D" id="1.10.560.10">
    <property type="entry name" value="GroEL-like equatorial domain"/>
    <property type="match status" value="1"/>
</dbReference>
<keyword evidence="3" id="KW-0067">ATP-binding</keyword>
<dbReference type="Ensembl" id="ENSMGAT00000024893.1">
    <property type="protein sequence ID" value="ENSMGAP00000032063.1"/>
    <property type="gene ID" value="ENSMGAG00000020216.1"/>
</dbReference>
<accession>A0A803YJW5</accession>
<evidence type="ECO:0000256" key="2">
    <source>
        <dbReference type="ARBA" id="ARBA00022741"/>
    </source>
</evidence>
<dbReference type="InterPro" id="IPR002423">
    <property type="entry name" value="Cpn60/GroEL/TCP-1"/>
</dbReference>
<name>A0A803YJW5_MELGA</name>
<dbReference type="Pfam" id="PF00118">
    <property type="entry name" value="Cpn60_TCP1"/>
    <property type="match status" value="1"/>
</dbReference>
<proteinExistence type="inferred from homology"/>
<dbReference type="InParanoid" id="A0A803YJW5"/>
<reference evidence="6" key="2">
    <citation type="submission" date="2025-08" db="UniProtKB">
        <authorList>
            <consortium name="Ensembl"/>
        </authorList>
    </citation>
    <scope>IDENTIFICATION</scope>
</reference>
<evidence type="ECO:0000256" key="3">
    <source>
        <dbReference type="ARBA" id="ARBA00022840"/>
    </source>
</evidence>
<dbReference type="PROSITE" id="PS00995">
    <property type="entry name" value="TCP1_3"/>
    <property type="match status" value="1"/>
</dbReference>
<dbReference type="InterPro" id="IPR002194">
    <property type="entry name" value="Chaperonin_TCP-1_CS"/>
</dbReference>
<dbReference type="SUPFAM" id="SSF48592">
    <property type="entry name" value="GroEL equatorial domain-like"/>
    <property type="match status" value="1"/>
</dbReference>
<evidence type="ECO:0000313" key="7">
    <source>
        <dbReference type="Proteomes" id="UP000001645"/>
    </source>
</evidence>
<keyword evidence="4" id="KW-0143">Chaperone</keyword>
<dbReference type="GO" id="GO:0016887">
    <property type="term" value="F:ATP hydrolysis activity"/>
    <property type="evidence" value="ECO:0007669"/>
    <property type="project" value="InterPro"/>
</dbReference>
<keyword evidence="7" id="KW-1185">Reference proteome</keyword>
<evidence type="ECO:0000256" key="4">
    <source>
        <dbReference type="ARBA" id="ARBA00023186"/>
    </source>
</evidence>
<protein>
    <recommendedName>
        <fullName evidence="8">Chaperonin containing TCP1 subunit 3</fullName>
    </recommendedName>
</protein>
<dbReference type="GO" id="GO:0140662">
    <property type="term" value="F:ATP-dependent protein folding chaperone"/>
    <property type="evidence" value="ECO:0007669"/>
    <property type="project" value="InterPro"/>
</dbReference>
<reference evidence="6" key="1">
    <citation type="journal article" date="2010" name="PLoS Biol.">
        <title>Multi-platform next-generation sequencing of the domestic turkey (Meleagris gallopavo): genome assembly and analysis.</title>
        <authorList>
            <person name="Dalloul R.A."/>
            <person name="Long J.A."/>
            <person name="Zimin A.V."/>
            <person name="Aslam L."/>
            <person name="Beal K."/>
            <person name="Blomberg L.A."/>
            <person name="Bouffard P."/>
            <person name="Burt D.W."/>
            <person name="Crasta O."/>
            <person name="Crooijmans R.P."/>
            <person name="Cooper K."/>
            <person name="Coulombe R.A."/>
            <person name="De S."/>
            <person name="Delany M.E."/>
            <person name="Dodgson J.B."/>
            <person name="Dong J.J."/>
            <person name="Evans C."/>
            <person name="Frederickson K.M."/>
            <person name="Flicek P."/>
            <person name="Florea L."/>
            <person name="Folkerts O."/>
            <person name="Groenen M.A."/>
            <person name="Harkins T.T."/>
            <person name="Herrero J."/>
            <person name="Hoffmann S."/>
            <person name="Megens H.J."/>
            <person name="Jiang A."/>
            <person name="de Jong P."/>
            <person name="Kaiser P."/>
            <person name="Kim H."/>
            <person name="Kim K.W."/>
            <person name="Kim S."/>
            <person name="Langenberger D."/>
            <person name="Lee M.K."/>
            <person name="Lee T."/>
            <person name="Mane S."/>
            <person name="Marcais G."/>
            <person name="Marz M."/>
            <person name="McElroy A.P."/>
            <person name="Modise T."/>
            <person name="Nefedov M."/>
            <person name="Notredame C."/>
            <person name="Paton I.R."/>
            <person name="Payne W.S."/>
            <person name="Pertea G."/>
            <person name="Prickett D."/>
            <person name="Puiu D."/>
            <person name="Qioa D."/>
            <person name="Raineri E."/>
            <person name="Ruffier M."/>
            <person name="Salzberg S.L."/>
            <person name="Schatz M.C."/>
            <person name="Scheuring C."/>
            <person name="Schmidt C.J."/>
            <person name="Schroeder S."/>
            <person name="Searle S.M."/>
            <person name="Smith E.J."/>
            <person name="Smith J."/>
            <person name="Sonstegard T.S."/>
            <person name="Stadler P.F."/>
            <person name="Tafer H."/>
            <person name="Tu Z.J."/>
            <person name="Van Tassell C.P."/>
            <person name="Vilella A.J."/>
            <person name="Williams K.P."/>
            <person name="Yorke J.A."/>
            <person name="Zhang L."/>
            <person name="Zhang H.B."/>
            <person name="Zhang X."/>
            <person name="Zhang Y."/>
            <person name="Reed K.M."/>
        </authorList>
    </citation>
    <scope>NUCLEOTIDE SEQUENCE [LARGE SCALE GENOMIC DNA]</scope>
</reference>
<dbReference type="PANTHER" id="PTHR11353">
    <property type="entry name" value="CHAPERONIN"/>
    <property type="match status" value="1"/>
</dbReference>
<evidence type="ECO:0000256" key="5">
    <source>
        <dbReference type="SAM" id="MobiDB-lite"/>
    </source>
</evidence>
<dbReference type="GO" id="GO:0005524">
    <property type="term" value="F:ATP binding"/>
    <property type="evidence" value="ECO:0007669"/>
    <property type="project" value="UniProtKB-KW"/>
</dbReference>
<feature type="region of interest" description="Disordered" evidence="5">
    <location>
        <begin position="27"/>
        <end position="49"/>
    </location>
</feature>
<comment type="similarity">
    <text evidence="1">Belongs to the TCP-1 chaperonin family.</text>
</comment>
<dbReference type="InterPro" id="IPR027413">
    <property type="entry name" value="GROEL-like_equatorial_sf"/>
</dbReference>
<dbReference type="Proteomes" id="UP000001645">
    <property type="component" value="Unplaced"/>
</dbReference>